<dbReference type="InterPro" id="IPR013520">
    <property type="entry name" value="Ribonucl_H"/>
</dbReference>
<dbReference type="PANTHER" id="PTHR30231">
    <property type="entry name" value="DNA POLYMERASE III SUBUNIT EPSILON"/>
    <property type="match status" value="1"/>
</dbReference>
<evidence type="ECO:0000256" key="3">
    <source>
        <dbReference type="ARBA" id="ARBA00022839"/>
    </source>
</evidence>
<dbReference type="AlphaFoldDB" id="A0A6J6KN28"/>
<gene>
    <name evidence="5" type="ORF">UFOPK2086_00690</name>
    <name evidence="6" type="ORF">UFOPK2214_00544</name>
    <name evidence="7" type="ORF">UFOPK2295_01154</name>
</gene>
<dbReference type="EMBL" id="CAEZWV010000024">
    <property type="protein sequence ID" value="CAB4676730.1"/>
    <property type="molecule type" value="Genomic_DNA"/>
</dbReference>
<dbReference type="InterPro" id="IPR012337">
    <property type="entry name" value="RNaseH-like_sf"/>
</dbReference>
<dbReference type="GO" id="GO:0008408">
    <property type="term" value="F:3'-5' exonuclease activity"/>
    <property type="evidence" value="ECO:0007669"/>
    <property type="project" value="TreeGrafter"/>
</dbReference>
<dbReference type="SMART" id="SM00479">
    <property type="entry name" value="EXOIII"/>
    <property type="match status" value="1"/>
</dbReference>
<dbReference type="PANTHER" id="PTHR30231:SF4">
    <property type="entry name" value="PROTEIN NEN2"/>
    <property type="match status" value="1"/>
</dbReference>
<dbReference type="FunFam" id="3.30.420.10:FF:000045">
    <property type="entry name" value="3'-5' exonuclease DinG"/>
    <property type="match status" value="1"/>
</dbReference>
<reference evidence="6" key="1">
    <citation type="submission" date="2020-05" db="EMBL/GenBank/DDBJ databases">
        <authorList>
            <person name="Chiriac C."/>
            <person name="Salcher M."/>
            <person name="Ghai R."/>
            <person name="Kavagutti S V."/>
        </authorList>
    </citation>
    <scope>NUCLEOTIDE SEQUENCE</scope>
</reference>
<dbReference type="SUPFAM" id="SSF53098">
    <property type="entry name" value="Ribonuclease H-like"/>
    <property type="match status" value="1"/>
</dbReference>
<keyword evidence="2" id="KW-0378">Hydrolase</keyword>
<keyword evidence="3" id="KW-0269">Exonuclease</keyword>
<dbReference type="InterPro" id="IPR036397">
    <property type="entry name" value="RNaseH_sf"/>
</dbReference>
<dbReference type="GO" id="GO:0006260">
    <property type="term" value="P:DNA replication"/>
    <property type="evidence" value="ECO:0007669"/>
    <property type="project" value="InterPro"/>
</dbReference>
<feature type="domain" description="Exonuclease" evidence="4">
    <location>
        <begin position="5"/>
        <end position="175"/>
    </location>
</feature>
<evidence type="ECO:0000313" key="6">
    <source>
        <dbReference type="EMBL" id="CAB4650398.1"/>
    </source>
</evidence>
<dbReference type="Gene3D" id="3.30.420.10">
    <property type="entry name" value="Ribonuclease H-like superfamily/Ribonuclease H"/>
    <property type="match status" value="1"/>
</dbReference>
<dbReference type="GO" id="GO:0003677">
    <property type="term" value="F:DNA binding"/>
    <property type="evidence" value="ECO:0007669"/>
    <property type="project" value="InterPro"/>
</dbReference>
<dbReference type="NCBIfam" id="TIGR00573">
    <property type="entry name" value="dnaq"/>
    <property type="match status" value="1"/>
</dbReference>
<sequence>MRDVSFAVVDFETTGIDPETDRVIQVAAIVINGEGEIVESFDTVVRPENPAQYTHGAEHVHGISVEQVAQGMPLREALEKVWTISKGNVFTAHNAMFDINFLHAESARVGLENKIDTYVDTLALARRTDQDRTRKHSLHALCEHYGIDHENAHEAKSDATATAELLIHLMREMDVQKPDQLPDLFS</sequence>
<evidence type="ECO:0000313" key="7">
    <source>
        <dbReference type="EMBL" id="CAB4676730.1"/>
    </source>
</evidence>
<accession>A0A6J6KN28</accession>
<dbReference type="EMBL" id="CAEZVQ010000079">
    <property type="protein sequence ID" value="CAB4637000.1"/>
    <property type="molecule type" value="Genomic_DNA"/>
</dbReference>
<organism evidence="6">
    <name type="scientific">freshwater metagenome</name>
    <dbReference type="NCBI Taxonomy" id="449393"/>
    <lineage>
        <taxon>unclassified sequences</taxon>
        <taxon>metagenomes</taxon>
        <taxon>ecological metagenomes</taxon>
    </lineage>
</organism>
<proteinExistence type="predicted"/>
<protein>
    <submittedName>
        <fullName evidence="6">Unannotated protein</fullName>
    </submittedName>
</protein>
<evidence type="ECO:0000256" key="1">
    <source>
        <dbReference type="ARBA" id="ARBA00022722"/>
    </source>
</evidence>
<name>A0A6J6KN28_9ZZZZ</name>
<dbReference type="CDD" id="cd06127">
    <property type="entry name" value="DEDDh"/>
    <property type="match status" value="1"/>
</dbReference>
<dbReference type="Pfam" id="PF00929">
    <property type="entry name" value="RNase_T"/>
    <property type="match status" value="1"/>
</dbReference>
<evidence type="ECO:0000259" key="4">
    <source>
        <dbReference type="SMART" id="SM00479"/>
    </source>
</evidence>
<dbReference type="EMBL" id="CAEZWJ010000011">
    <property type="protein sequence ID" value="CAB4650398.1"/>
    <property type="molecule type" value="Genomic_DNA"/>
</dbReference>
<evidence type="ECO:0000313" key="5">
    <source>
        <dbReference type="EMBL" id="CAB4637000.1"/>
    </source>
</evidence>
<evidence type="ECO:0000256" key="2">
    <source>
        <dbReference type="ARBA" id="ARBA00022801"/>
    </source>
</evidence>
<keyword evidence="1" id="KW-0540">Nuclease</keyword>
<dbReference type="GO" id="GO:0003887">
    <property type="term" value="F:DNA-directed DNA polymerase activity"/>
    <property type="evidence" value="ECO:0007669"/>
    <property type="project" value="InterPro"/>
</dbReference>
<dbReference type="InterPro" id="IPR006054">
    <property type="entry name" value="DnaQ"/>
</dbReference>